<evidence type="ECO:0000313" key="2">
    <source>
        <dbReference type="EMBL" id="GMH24835.1"/>
    </source>
</evidence>
<evidence type="ECO:0000313" key="3">
    <source>
        <dbReference type="Proteomes" id="UP001279734"/>
    </source>
</evidence>
<dbReference type="EMBL" id="BSYO01000028">
    <property type="protein sequence ID" value="GMH24835.1"/>
    <property type="molecule type" value="Genomic_DNA"/>
</dbReference>
<feature type="transmembrane region" description="Helical" evidence="1">
    <location>
        <begin position="42"/>
        <end position="61"/>
    </location>
</feature>
<feature type="transmembrane region" description="Helical" evidence="1">
    <location>
        <begin position="12"/>
        <end position="30"/>
    </location>
</feature>
<keyword evidence="1" id="KW-0472">Membrane</keyword>
<proteinExistence type="predicted"/>
<keyword evidence="1" id="KW-0812">Transmembrane</keyword>
<feature type="transmembrane region" description="Helical" evidence="1">
    <location>
        <begin position="73"/>
        <end position="101"/>
    </location>
</feature>
<comment type="caution">
    <text evidence="2">The sequence shown here is derived from an EMBL/GenBank/DDBJ whole genome shotgun (WGS) entry which is preliminary data.</text>
</comment>
<evidence type="ECO:0000256" key="1">
    <source>
        <dbReference type="SAM" id="Phobius"/>
    </source>
</evidence>
<dbReference type="Proteomes" id="UP001279734">
    <property type="component" value="Unassembled WGS sequence"/>
</dbReference>
<keyword evidence="3" id="KW-1185">Reference proteome</keyword>
<name>A0AAD3T8E2_NEPGR</name>
<gene>
    <name evidence="2" type="ORF">Nepgr_026678</name>
</gene>
<protein>
    <submittedName>
        <fullName evidence="2">Uncharacterized protein</fullName>
    </submittedName>
</protein>
<reference evidence="2" key="1">
    <citation type="submission" date="2023-05" db="EMBL/GenBank/DDBJ databases">
        <title>Nepenthes gracilis genome sequencing.</title>
        <authorList>
            <person name="Fukushima K."/>
        </authorList>
    </citation>
    <scope>NUCLEOTIDE SEQUENCE</scope>
    <source>
        <strain evidence="2">SING2019-196</strain>
    </source>
</reference>
<dbReference type="AlphaFoldDB" id="A0AAD3T8E2"/>
<keyword evidence="1" id="KW-1133">Transmembrane helix</keyword>
<accession>A0AAD3T8E2</accession>
<organism evidence="2 3">
    <name type="scientific">Nepenthes gracilis</name>
    <name type="common">Slender pitcher plant</name>
    <dbReference type="NCBI Taxonomy" id="150966"/>
    <lineage>
        <taxon>Eukaryota</taxon>
        <taxon>Viridiplantae</taxon>
        <taxon>Streptophyta</taxon>
        <taxon>Embryophyta</taxon>
        <taxon>Tracheophyta</taxon>
        <taxon>Spermatophyta</taxon>
        <taxon>Magnoliopsida</taxon>
        <taxon>eudicotyledons</taxon>
        <taxon>Gunneridae</taxon>
        <taxon>Pentapetalae</taxon>
        <taxon>Caryophyllales</taxon>
        <taxon>Nepenthaceae</taxon>
        <taxon>Nepenthes</taxon>
    </lineage>
</organism>
<sequence length="184" mass="19787">MALDLGSQDVDGPILLVCLCGFSFSMVSADAEDCCCREKRELLCCCMQISLASVGLLLFGLRGGGKAELQWAVFEVLCVGLSTSLGVFVFDSLGLAAGLFLMRSGGIPKIRYLGDPITMPIPALVWRLGFHCGHFLHSFSCDLETTSLSDRLVCGPCLAYTLRVLGLLSCDRDYRMLASFIGPG</sequence>